<keyword evidence="5" id="KW-0498">Mitosis</keyword>
<proteinExistence type="inferred from homology"/>
<keyword evidence="11" id="KW-1185">Reference proteome</keyword>
<evidence type="ECO:0000256" key="7">
    <source>
        <dbReference type="ARBA" id="ARBA00023306"/>
    </source>
</evidence>
<evidence type="ECO:0000256" key="4">
    <source>
        <dbReference type="ARBA" id="ARBA00022618"/>
    </source>
</evidence>
<comment type="subcellular location">
    <subcellularLocation>
        <location evidence="1">Chromosome</location>
    </subcellularLocation>
</comment>
<evidence type="ECO:0000256" key="2">
    <source>
        <dbReference type="ARBA" id="ARBA00006533"/>
    </source>
</evidence>
<dbReference type="GO" id="GO:0051301">
    <property type="term" value="P:cell division"/>
    <property type="evidence" value="ECO:0007669"/>
    <property type="project" value="UniProtKB-KW"/>
</dbReference>
<evidence type="ECO:0000256" key="1">
    <source>
        <dbReference type="ARBA" id="ARBA00004286"/>
    </source>
</evidence>
<evidence type="ECO:0000256" key="5">
    <source>
        <dbReference type="ARBA" id="ARBA00022776"/>
    </source>
</evidence>
<name>A0A1R1PXC7_ZANCU</name>
<evidence type="ECO:0000256" key="6">
    <source>
        <dbReference type="ARBA" id="ARBA00023067"/>
    </source>
</evidence>
<keyword evidence="6" id="KW-0226">DNA condensation</keyword>
<evidence type="ECO:0000256" key="3">
    <source>
        <dbReference type="ARBA" id="ARBA00022454"/>
    </source>
</evidence>
<dbReference type="GO" id="GO:0007076">
    <property type="term" value="P:mitotic chromosome condensation"/>
    <property type="evidence" value="ECO:0007669"/>
    <property type="project" value="InterPro"/>
</dbReference>
<feature type="domain" description="Nuclear condensin complex subunit 3 C-terminal" evidence="9">
    <location>
        <begin position="503"/>
        <end position="787"/>
    </location>
</feature>
<dbReference type="GO" id="GO:0000793">
    <property type="term" value="C:condensed chromosome"/>
    <property type="evidence" value="ECO:0007669"/>
    <property type="project" value="TreeGrafter"/>
</dbReference>
<protein>
    <submittedName>
        <fullName evidence="10">Condensin complex subunit 3</fullName>
    </submittedName>
</protein>
<sequence>MTKTQKKGKKSKQEVISGDDMDVDSSFETEIIRIFNASQTSGSIHQKLAVELRKYQELGRKDFGVGKVGEHEDYFLDEFIELLNVVLSIKKKTEAADRIIKFVLTFIRYGFNRESLMLHLMKGFEAKEKMVRLRCCQLVSMLIVLLKEIDEEIYEVLIEILEKRLLDKESKVRGNAAVALCRLVIGLEHEENQTVVKLCRLTRYEQSAEVRRVVMLALEPSEVTIPYLLERSRDVDKTNRKYLFSKIMSKIDYKTLSIEKREDLLMAGIRDRDAAVRQACIEMVAGCWLKSAGNDLAKLFEGLDVVDSEIADETVKCLLRAFPEIAELIEFSGNIWQELKPESAFLLRHTLEFFKERKEFAKLDERIPEVLDIVRCINKQLEIRSNEDRDNMDEGEPNFDEADAEVDYIILQLLLVAKLSDFMDELGRREMLTLMRRLLLIPDISEVHIGHIVDIIKRLSVDETDFTQIIVEVISEVQQSGEEAVLVLGEEDKKSVELLTQLKGLYIIRALLERCYKTLTESSVVYALTQEYVSPALTQHEPALLKCGIDCLALCALLDKQMAVGNAELLIAVCNQGTEELQIHGLKALFDLCFVYGVEVVGSNLEPGEIISIFMDGLASESYEIQGISAEGLCKLLYARKISEADLVLKNLCILYFHPEKADNSKFLQCLSYFFPAFCYSSSLNQQRMAGLVVDILVEYTRAYNDLKSVNPSIKTPYEVALQLLSWIDPKISKDILSSLNINVQNIEGFFDISWYFQIGTDALVAANSSLEDYQVLKTMIQLVTKLVVDSLKYEELVFADSVNVNIVMREQYKAKKELELKKISVLINHVKNKMINDDGDNYADLSILVKLMAKVEGVVLKQLGLVTLKDEKLAEFLHLHPVKLAYSKVDPDFEFSVDADADSSTNAQNKFFDSDDFPATPASSVDTSDITSQVKLINDLTTSLEKPKDPHFKNINLAPENDEALYSSDS</sequence>
<organism evidence="10 11">
    <name type="scientific">Zancudomyces culisetae</name>
    <name type="common">Gut fungus</name>
    <name type="synonym">Smittium culisetae</name>
    <dbReference type="NCBI Taxonomy" id="1213189"/>
    <lineage>
        <taxon>Eukaryota</taxon>
        <taxon>Fungi</taxon>
        <taxon>Fungi incertae sedis</taxon>
        <taxon>Zoopagomycota</taxon>
        <taxon>Kickxellomycotina</taxon>
        <taxon>Harpellomycetes</taxon>
        <taxon>Harpellales</taxon>
        <taxon>Legeriomycetaceae</taxon>
        <taxon>Zancudomyces</taxon>
    </lineage>
</organism>
<keyword evidence="3" id="KW-0158">Chromosome</keyword>
<evidence type="ECO:0000256" key="8">
    <source>
        <dbReference type="SAM" id="MobiDB-lite"/>
    </source>
</evidence>
<dbReference type="InterPro" id="IPR016024">
    <property type="entry name" value="ARM-type_fold"/>
</dbReference>
<dbReference type="InterPro" id="IPR011989">
    <property type="entry name" value="ARM-like"/>
</dbReference>
<evidence type="ECO:0000259" key="9">
    <source>
        <dbReference type="Pfam" id="PF12719"/>
    </source>
</evidence>
<evidence type="ECO:0000313" key="11">
    <source>
        <dbReference type="Proteomes" id="UP000188320"/>
    </source>
</evidence>
<dbReference type="Pfam" id="PF12719">
    <property type="entry name" value="Cnd3"/>
    <property type="match status" value="1"/>
</dbReference>
<evidence type="ECO:0000313" key="10">
    <source>
        <dbReference type="EMBL" id="OMH85567.1"/>
    </source>
</evidence>
<dbReference type="GO" id="GO:0000796">
    <property type="term" value="C:condensin complex"/>
    <property type="evidence" value="ECO:0007669"/>
    <property type="project" value="InterPro"/>
</dbReference>
<dbReference type="InterPro" id="IPR027165">
    <property type="entry name" value="CND3"/>
</dbReference>
<feature type="region of interest" description="Disordered" evidence="8">
    <location>
        <begin position="949"/>
        <end position="971"/>
    </location>
</feature>
<keyword evidence="4" id="KW-0132">Cell division</keyword>
<comment type="caution">
    <text evidence="10">The sequence shown here is derived from an EMBL/GenBank/DDBJ whole genome shotgun (WGS) entry which is preliminary data.</text>
</comment>
<comment type="similarity">
    <text evidence="2">Belongs to the CND3 (condensin subunit 3) family.</text>
</comment>
<dbReference type="AlphaFoldDB" id="A0A1R1PXC7"/>
<gene>
    <name evidence="10" type="ORF">AX774_g855</name>
</gene>
<dbReference type="PANTHER" id="PTHR14418:SF5">
    <property type="entry name" value="CONDENSIN COMPLEX SUBUNIT 3"/>
    <property type="match status" value="1"/>
</dbReference>
<dbReference type="EMBL" id="LSSK01000071">
    <property type="protein sequence ID" value="OMH85567.1"/>
    <property type="molecule type" value="Genomic_DNA"/>
</dbReference>
<accession>A0A1R1PXC7</accession>
<keyword evidence="7" id="KW-0131">Cell cycle</keyword>
<reference evidence="11" key="1">
    <citation type="submission" date="2017-01" db="EMBL/GenBank/DDBJ databases">
        <authorList>
            <person name="Wang Y."/>
            <person name="White M."/>
            <person name="Kvist S."/>
            <person name="Moncalvo J.-M."/>
        </authorList>
    </citation>
    <scope>NUCLEOTIDE SEQUENCE [LARGE SCALE GENOMIC DNA]</scope>
    <source>
        <strain evidence="11">COL-18-3</strain>
    </source>
</reference>
<dbReference type="SUPFAM" id="SSF48371">
    <property type="entry name" value="ARM repeat"/>
    <property type="match status" value="1"/>
</dbReference>
<dbReference type="InterPro" id="IPR025977">
    <property type="entry name" value="Cnd3_C"/>
</dbReference>
<dbReference type="Proteomes" id="UP000188320">
    <property type="component" value="Unassembled WGS sequence"/>
</dbReference>
<dbReference type="PANTHER" id="PTHR14418">
    <property type="entry name" value="CONDENSIN COMPLEX SUBUNIT 3-RELATED"/>
    <property type="match status" value="1"/>
</dbReference>
<dbReference type="Gene3D" id="1.25.10.10">
    <property type="entry name" value="Leucine-rich Repeat Variant"/>
    <property type="match status" value="1"/>
</dbReference>
<dbReference type="OrthoDB" id="27187at2759"/>